<evidence type="ECO:0000256" key="20">
    <source>
        <dbReference type="SAM" id="SignalP"/>
    </source>
</evidence>
<dbReference type="InterPro" id="IPR001245">
    <property type="entry name" value="Ser-Thr/Tyr_kinase_cat_dom"/>
</dbReference>
<evidence type="ECO:0000256" key="13">
    <source>
        <dbReference type="ARBA" id="ARBA00023157"/>
    </source>
</evidence>
<feature type="chain" id="PRO_5026753020" description="Receptor-like serine/threonine-protein kinase" evidence="20">
    <location>
        <begin position="22"/>
        <end position="777"/>
    </location>
</feature>
<dbReference type="PANTHER" id="PTHR47976">
    <property type="entry name" value="G-TYPE LECTIN S-RECEPTOR-LIKE SERINE/THREONINE-PROTEIN KINASE SD2-5"/>
    <property type="match status" value="1"/>
</dbReference>
<evidence type="ECO:0000256" key="8">
    <source>
        <dbReference type="ARBA" id="ARBA00022741"/>
    </source>
</evidence>
<dbReference type="OrthoDB" id="758220at2759"/>
<comment type="similarity">
    <text evidence="18">Belongs to the protein kinase superfamily. Ser/Thr protein kinase family.</text>
</comment>
<dbReference type="SMART" id="SM00108">
    <property type="entry name" value="B_lectin"/>
    <property type="match status" value="2"/>
</dbReference>
<evidence type="ECO:0000313" key="24">
    <source>
        <dbReference type="RefSeq" id="XP_021274963.1"/>
    </source>
</evidence>
<dbReference type="EC" id="2.7.11.1" evidence="18"/>
<keyword evidence="9 18" id="KW-0418">Kinase</keyword>
<keyword evidence="5 19" id="KW-0812">Transmembrane</keyword>
<protein>
    <recommendedName>
        <fullName evidence="18">Receptor-like serine/threonine-protein kinase</fullName>
        <ecNumber evidence="18">2.7.11.1</ecNumber>
    </recommendedName>
</protein>
<dbReference type="Pfam" id="PF07714">
    <property type="entry name" value="PK_Tyr_Ser-Thr"/>
    <property type="match status" value="1"/>
</dbReference>
<evidence type="ECO:0000256" key="16">
    <source>
        <dbReference type="ARBA" id="ARBA00047899"/>
    </source>
</evidence>
<evidence type="ECO:0000256" key="14">
    <source>
        <dbReference type="ARBA" id="ARBA00023170"/>
    </source>
</evidence>
<comment type="catalytic activity">
    <reaction evidence="17 18">
        <text>L-seryl-[protein] + ATP = O-phospho-L-seryl-[protein] + ADP + H(+)</text>
        <dbReference type="Rhea" id="RHEA:17989"/>
        <dbReference type="Rhea" id="RHEA-COMP:9863"/>
        <dbReference type="Rhea" id="RHEA-COMP:11604"/>
        <dbReference type="ChEBI" id="CHEBI:15378"/>
        <dbReference type="ChEBI" id="CHEBI:29999"/>
        <dbReference type="ChEBI" id="CHEBI:30616"/>
        <dbReference type="ChEBI" id="CHEBI:83421"/>
        <dbReference type="ChEBI" id="CHEBI:456216"/>
        <dbReference type="EC" id="2.7.11.1"/>
    </reaction>
</comment>
<dbReference type="PROSITE" id="PS50927">
    <property type="entry name" value="BULB_LECTIN"/>
    <property type="match status" value="2"/>
</dbReference>
<dbReference type="SMART" id="SM00220">
    <property type="entry name" value="S_TKc"/>
    <property type="match status" value="1"/>
</dbReference>
<dbReference type="PIRSF" id="PIRSF000641">
    <property type="entry name" value="SRK"/>
    <property type="match status" value="1"/>
</dbReference>
<evidence type="ECO:0000256" key="18">
    <source>
        <dbReference type="PIRNR" id="PIRNR000641"/>
    </source>
</evidence>
<keyword evidence="3" id="KW-0245">EGF-like domain</keyword>
<keyword evidence="10 18" id="KW-0067">ATP-binding</keyword>
<feature type="domain" description="Bulb-type lectin" evidence="22">
    <location>
        <begin position="26"/>
        <end position="143"/>
    </location>
</feature>
<evidence type="ECO:0000259" key="22">
    <source>
        <dbReference type="PROSITE" id="PS50927"/>
    </source>
</evidence>
<proteinExistence type="inferred from homology"/>
<dbReference type="FunFam" id="2.90.10.10:FF:000026">
    <property type="entry name" value="Serine/threonine-protein kinase"/>
    <property type="match status" value="1"/>
</dbReference>
<dbReference type="GO" id="GO:0030246">
    <property type="term" value="F:carbohydrate binding"/>
    <property type="evidence" value="ECO:0007669"/>
    <property type="project" value="UniProtKB-KW"/>
</dbReference>
<keyword evidence="6 20" id="KW-0732">Signal</keyword>
<evidence type="ECO:0000256" key="7">
    <source>
        <dbReference type="ARBA" id="ARBA00022734"/>
    </source>
</evidence>
<keyword evidence="15" id="KW-0325">Glycoprotein</keyword>
<keyword evidence="13" id="KW-1015">Disulfide bond</keyword>
<evidence type="ECO:0000313" key="23">
    <source>
        <dbReference type="Proteomes" id="UP000504621"/>
    </source>
</evidence>
<evidence type="ECO:0000256" key="10">
    <source>
        <dbReference type="ARBA" id="ARBA00022840"/>
    </source>
</evidence>
<evidence type="ECO:0000256" key="2">
    <source>
        <dbReference type="ARBA" id="ARBA00022527"/>
    </source>
</evidence>
<evidence type="ECO:0000259" key="21">
    <source>
        <dbReference type="PROSITE" id="PS50011"/>
    </source>
</evidence>
<feature type="transmembrane region" description="Helical" evidence="19">
    <location>
        <begin position="431"/>
        <end position="454"/>
    </location>
</feature>
<feature type="signal peptide" evidence="20">
    <location>
        <begin position="1"/>
        <end position="21"/>
    </location>
</feature>
<dbReference type="Gene3D" id="2.90.10.10">
    <property type="entry name" value="Bulb-type lectin domain"/>
    <property type="match status" value="2"/>
</dbReference>
<keyword evidence="2 18" id="KW-0723">Serine/threonine-protein kinase</keyword>
<dbReference type="InterPro" id="IPR024171">
    <property type="entry name" value="SRK-like_kinase"/>
</dbReference>
<dbReference type="Pfam" id="PF01453">
    <property type="entry name" value="B_lectin"/>
    <property type="match status" value="1"/>
</dbReference>
<dbReference type="InterPro" id="IPR000719">
    <property type="entry name" value="Prot_kinase_dom"/>
</dbReference>
<dbReference type="PANTHER" id="PTHR47976:SF7">
    <property type="entry name" value="RECEPTOR-LIKE SERINE_THREONINE-PROTEIN KINASE"/>
    <property type="match status" value="1"/>
</dbReference>
<dbReference type="Gene3D" id="3.30.200.20">
    <property type="entry name" value="Phosphorylase Kinase, domain 1"/>
    <property type="match status" value="1"/>
</dbReference>
<evidence type="ECO:0000256" key="11">
    <source>
        <dbReference type="ARBA" id="ARBA00022989"/>
    </source>
</evidence>
<dbReference type="InterPro" id="IPR036426">
    <property type="entry name" value="Bulb-type_lectin_dom_sf"/>
</dbReference>
<evidence type="ECO:0000256" key="3">
    <source>
        <dbReference type="ARBA" id="ARBA00022536"/>
    </source>
</evidence>
<dbReference type="CDD" id="cd00028">
    <property type="entry name" value="B_lectin"/>
    <property type="match status" value="1"/>
</dbReference>
<keyword evidence="14" id="KW-0675">Receptor</keyword>
<dbReference type="InterPro" id="IPR011009">
    <property type="entry name" value="Kinase-like_dom_sf"/>
</dbReference>
<dbReference type="InterPro" id="IPR051343">
    <property type="entry name" value="G-type_lectin_kinases/EP1-like"/>
</dbReference>
<dbReference type="PROSITE" id="PS00108">
    <property type="entry name" value="PROTEIN_KINASE_ST"/>
    <property type="match status" value="1"/>
</dbReference>
<evidence type="ECO:0000256" key="15">
    <source>
        <dbReference type="ARBA" id="ARBA00023180"/>
    </source>
</evidence>
<dbReference type="FunFam" id="3.30.200.20:FF:000059">
    <property type="entry name" value="S-receptor-like serine/threonine-protein kinase"/>
    <property type="match status" value="1"/>
</dbReference>
<dbReference type="SUPFAM" id="SSF56112">
    <property type="entry name" value="Protein kinase-like (PK-like)"/>
    <property type="match status" value="1"/>
</dbReference>
<dbReference type="Gene3D" id="1.10.510.10">
    <property type="entry name" value="Transferase(Phosphotransferase) domain 1"/>
    <property type="match status" value="1"/>
</dbReference>
<evidence type="ECO:0000256" key="1">
    <source>
        <dbReference type="ARBA" id="ARBA00004479"/>
    </source>
</evidence>
<evidence type="ECO:0000256" key="4">
    <source>
        <dbReference type="ARBA" id="ARBA00022679"/>
    </source>
</evidence>
<evidence type="ECO:0000256" key="6">
    <source>
        <dbReference type="ARBA" id="ARBA00022729"/>
    </source>
</evidence>
<dbReference type="Proteomes" id="UP000504621">
    <property type="component" value="Unplaced"/>
</dbReference>
<dbReference type="FunFam" id="2.90.10.10:FF:000013">
    <property type="entry name" value="G-type lectin S-receptor-like serine/threonine-protein kinase LECRK1"/>
    <property type="match status" value="1"/>
</dbReference>
<keyword evidence="23" id="KW-1185">Reference proteome</keyword>
<evidence type="ECO:0000256" key="17">
    <source>
        <dbReference type="ARBA" id="ARBA00048679"/>
    </source>
</evidence>
<keyword evidence="12 19" id="KW-0472">Membrane</keyword>
<keyword evidence="4 18" id="KW-0808">Transferase</keyword>
<accession>A0A6J0ZJ77</accession>
<organism evidence="23 24">
    <name type="scientific">Herrania umbratica</name>
    <dbReference type="NCBI Taxonomy" id="108875"/>
    <lineage>
        <taxon>Eukaryota</taxon>
        <taxon>Viridiplantae</taxon>
        <taxon>Streptophyta</taxon>
        <taxon>Embryophyta</taxon>
        <taxon>Tracheophyta</taxon>
        <taxon>Spermatophyta</taxon>
        <taxon>Magnoliopsida</taxon>
        <taxon>eudicotyledons</taxon>
        <taxon>Gunneridae</taxon>
        <taxon>Pentapetalae</taxon>
        <taxon>rosids</taxon>
        <taxon>malvids</taxon>
        <taxon>Malvales</taxon>
        <taxon>Malvaceae</taxon>
        <taxon>Byttnerioideae</taxon>
        <taxon>Herrania</taxon>
    </lineage>
</organism>
<gene>
    <name evidence="24" type="primary">LOC110409811</name>
</gene>
<name>A0A6J0ZJ77_9ROSI</name>
<dbReference type="AlphaFoldDB" id="A0A6J0ZJ77"/>
<feature type="domain" description="Bulb-type lectin" evidence="22">
    <location>
        <begin position="146"/>
        <end position="271"/>
    </location>
</feature>
<dbReference type="SUPFAM" id="SSF51110">
    <property type="entry name" value="alpha-D-mannose-specific plant lectins"/>
    <property type="match status" value="2"/>
</dbReference>
<sequence length="777" mass="87007">MAVIFLFLVLLLSVTFTPAEQQKVTNISLGSSLTPTSNISWMSPSGLFAFGFYPIANGYLVGIFIAAIPIKTVVWTANRDTPPVPNSATFNFTNDGRLILEWRQGQVAVTGNSSEPAAAAAMLDSGNFVLNNSDQKILWQSFEHPTNALLPGQRLYPGYQLFSSVSETDDSTGRFRLLMQHDGNLVQYPANTPESGAYGFWQAGTGGQGDNVTLNFNPDGHLYLLKAGSNIKNITVGGYPTEETLYLMRIDVDGNFRLYTYKLNQNGAESVVWNSSNDGCAPKGICGLNAYCMQMDLQPHCSCLPMFAIANGANSTFSCVRNFVPESCTNNDSSITYSIRAIASLIWKDTAYDVLTSNTQESCSKACLEDCMCEAATYKDGKCNKQKLPLRFGRLQLTDLSIALIKVANSTENERRVSSSKGRRKELQTNFLIIGVSLTAFAFIMLVLSGVLIYRNRVRAYKRVIIDNSNVELIEDVPPRSFTYKELENVTNNFKEEAGRGAFGTVFKGELSNGQKIVAVKRLDIMSNEGDREFQTEMRVIARAYHRNLVRLLGYCHDGSNRLLMYEYMRNGSLADVLFTTEKQPCWSQRMDIACNIARGLHYLHEECETRIIHCDIKPQNILMDENMCAKISDFGLAKLLMQDQTRTFTGIRGTRGYVAPEWHKKVPITVKADVYSFGIVLLEIICCRRSVDWKLSENEAILEEWVYRCFETEDLGKLVGDREEVDCKQLKRVVSIGLWCIQHEPSLRPSMKMVHLMLEETVDVPLPPPASFLDDI</sequence>
<evidence type="ECO:0000256" key="19">
    <source>
        <dbReference type="SAM" id="Phobius"/>
    </source>
</evidence>
<keyword evidence="7" id="KW-0430">Lectin</keyword>
<feature type="transmembrane region" description="Helical" evidence="19">
    <location>
        <begin position="45"/>
        <end position="70"/>
    </location>
</feature>
<dbReference type="GO" id="GO:0005524">
    <property type="term" value="F:ATP binding"/>
    <property type="evidence" value="ECO:0007669"/>
    <property type="project" value="UniProtKB-KW"/>
</dbReference>
<comment type="subcellular location">
    <subcellularLocation>
        <location evidence="1">Membrane</location>
        <topology evidence="1">Single-pass type I membrane protein</topology>
    </subcellularLocation>
</comment>
<dbReference type="PROSITE" id="PS50011">
    <property type="entry name" value="PROTEIN_KINASE_DOM"/>
    <property type="match status" value="1"/>
</dbReference>
<dbReference type="RefSeq" id="XP_021274963.1">
    <property type="nucleotide sequence ID" value="XM_021419288.1"/>
</dbReference>
<dbReference type="GeneID" id="110409811"/>
<keyword evidence="11 19" id="KW-1133">Transmembrane helix</keyword>
<evidence type="ECO:0000256" key="9">
    <source>
        <dbReference type="ARBA" id="ARBA00022777"/>
    </source>
</evidence>
<dbReference type="InterPro" id="IPR001480">
    <property type="entry name" value="Bulb-type_lectin_dom"/>
</dbReference>
<evidence type="ECO:0000256" key="12">
    <source>
        <dbReference type="ARBA" id="ARBA00023136"/>
    </source>
</evidence>
<dbReference type="GO" id="GO:0016020">
    <property type="term" value="C:membrane"/>
    <property type="evidence" value="ECO:0007669"/>
    <property type="project" value="UniProtKB-SubCell"/>
</dbReference>
<reference evidence="24" key="1">
    <citation type="submission" date="2025-08" db="UniProtKB">
        <authorList>
            <consortium name="RefSeq"/>
        </authorList>
    </citation>
    <scope>IDENTIFICATION</scope>
    <source>
        <tissue evidence="24">Leaf</tissue>
    </source>
</reference>
<dbReference type="GO" id="GO:0004674">
    <property type="term" value="F:protein serine/threonine kinase activity"/>
    <property type="evidence" value="ECO:0007669"/>
    <property type="project" value="UniProtKB-KW"/>
</dbReference>
<evidence type="ECO:0000256" key="5">
    <source>
        <dbReference type="ARBA" id="ARBA00022692"/>
    </source>
</evidence>
<dbReference type="InterPro" id="IPR008271">
    <property type="entry name" value="Ser/Thr_kinase_AS"/>
</dbReference>
<dbReference type="FunFam" id="1.10.510.10:FF:000237">
    <property type="entry name" value="G-type lectin S-receptor-like serine/threonine-protein kinase"/>
    <property type="match status" value="1"/>
</dbReference>
<feature type="domain" description="Protein kinase" evidence="21">
    <location>
        <begin position="492"/>
        <end position="759"/>
    </location>
</feature>
<comment type="catalytic activity">
    <reaction evidence="16 18">
        <text>L-threonyl-[protein] + ATP = O-phospho-L-threonyl-[protein] + ADP + H(+)</text>
        <dbReference type="Rhea" id="RHEA:46608"/>
        <dbReference type="Rhea" id="RHEA-COMP:11060"/>
        <dbReference type="Rhea" id="RHEA-COMP:11605"/>
        <dbReference type="ChEBI" id="CHEBI:15378"/>
        <dbReference type="ChEBI" id="CHEBI:30013"/>
        <dbReference type="ChEBI" id="CHEBI:30616"/>
        <dbReference type="ChEBI" id="CHEBI:61977"/>
        <dbReference type="ChEBI" id="CHEBI:456216"/>
        <dbReference type="EC" id="2.7.11.1"/>
    </reaction>
</comment>
<keyword evidence="8 18" id="KW-0547">Nucleotide-binding</keyword>